<evidence type="ECO:0000256" key="28">
    <source>
        <dbReference type="ARBA" id="ARBA00051877"/>
    </source>
</evidence>
<keyword evidence="14" id="KW-0560">Oxidoreductase</keyword>
<evidence type="ECO:0000256" key="15">
    <source>
        <dbReference type="ARBA" id="ARBA00023027"/>
    </source>
</evidence>
<evidence type="ECO:0000313" key="45">
    <source>
        <dbReference type="EMBL" id="KAJ1520047.1"/>
    </source>
</evidence>
<keyword evidence="7" id="KW-0488">Methylation</keyword>
<dbReference type="Gene3D" id="3.90.226.10">
    <property type="entry name" value="2-enoyl-CoA Hydratase, Chain A, domain 1"/>
    <property type="match status" value="1"/>
</dbReference>
<keyword evidence="46" id="KW-1185">Reference proteome</keyword>
<comment type="catalytic activity">
    <reaction evidence="27">
        <text>a 4-saturated-(3S)-3-hydroxyacyl-CoA = a (3E)-enoyl-CoA + H2O</text>
        <dbReference type="Rhea" id="RHEA:20724"/>
        <dbReference type="ChEBI" id="CHEBI:15377"/>
        <dbReference type="ChEBI" id="CHEBI:58521"/>
        <dbReference type="ChEBI" id="CHEBI:137480"/>
        <dbReference type="EC" id="4.2.1.17"/>
    </reaction>
    <physiologicalReaction direction="right-to-left" evidence="27">
        <dbReference type="Rhea" id="RHEA:20726"/>
    </physiologicalReaction>
</comment>
<evidence type="ECO:0000256" key="41">
    <source>
        <dbReference type="PIRSR" id="PIRSR612803-2"/>
    </source>
</evidence>
<comment type="catalytic activity">
    <reaction evidence="22">
        <text>(3S)-hydroxyhexadecanoyl-CoA + NAD(+) = 3-oxohexadecanoyl-CoA + NADH + H(+)</text>
        <dbReference type="Rhea" id="RHEA:31159"/>
        <dbReference type="ChEBI" id="CHEBI:15378"/>
        <dbReference type="ChEBI" id="CHEBI:57349"/>
        <dbReference type="ChEBI" id="CHEBI:57540"/>
        <dbReference type="ChEBI" id="CHEBI:57945"/>
        <dbReference type="ChEBI" id="CHEBI:62613"/>
    </reaction>
    <physiologicalReaction direction="left-to-right" evidence="22">
        <dbReference type="Rhea" id="RHEA:31160"/>
    </physiologicalReaction>
</comment>
<dbReference type="NCBIfam" id="TIGR02441">
    <property type="entry name" value="fa_ox_alpha_mit"/>
    <property type="match status" value="1"/>
</dbReference>
<dbReference type="CDD" id="cd06558">
    <property type="entry name" value="crotonase-like"/>
    <property type="match status" value="1"/>
</dbReference>
<evidence type="ECO:0000256" key="27">
    <source>
        <dbReference type="ARBA" id="ARBA00051215"/>
    </source>
</evidence>
<comment type="catalytic activity">
    <reaction evidence="34">
        <text>1'-[1,2-di-(9Z,12Z-octadecadienoyl)-sn-glycero-3-phospho]-3'-[1-(9Z,12Z-octadecadienoyl)-sn-glycero-3-phospho]-glycerol + hexadecanoyl-CoA = 1'-[1,2-di-(9Z,12Z-octadecadienoyl)-sn-glycero-3-phospho]-3'-[1-(9Z,12Z-octadecadienoyl)-2-hexadecanoyl-sn-glycero-3-phospho]-glycerol + CoA</text>
        <dbReference type="Rhea" id="RHEA:43680"/>
        <dbReference type="ChEBI" id="CHEBI:57287"/>
        <dbReference type="ChEBI" id="CHEBI:57379"/>
        <dbReference type="ChEBI" id="CHEBI:83580"/>
        <dbReference type="ChEBI" id="CHEBI:83583"/>
    </reaction>
    <physiologicalReaction direction="left-to-right" evidence="34">
        <dbReference type="Rhea" id="RHEA:43681"/>
    </physiologicalReaction>
</comment>
<dbReference type="InterPro" id="IPR001753">
    <property type="entry name" value="Enoyl-CoA_hydra/iso"/>
</dbReference>
<evidence type="ECO:0000256" key="37">
    <source>
        <dbReference type="ARBA" id="ARBA00068347"/>
    </source>
</evidence>
<comment type="catalytic activity">
    <reaction evidence="1">
        <text>(3S)-hydroxyhexadecanoyl-CoA = (2E)-hexadecenoyl-CoA + H2O</text>
        <dbReference type="Rhea" id="RHEA:31163"/>
        <dbReference type="ChEBI" id="CHEBI:15377"/>
        <dbReference type="ChEBI" id="CHEBI:61526"/>
        <dbReference type="ChEBI" id="CHEBI:62613"/>
    </reaction>
    <physiologicalReaction direction="right-to-left" evidence="1">
        <dbReference type="Rhea" id="RHEA:31165"/>
    </physiologicalReaction>
</comment>
<evidence type="ECO:0000256" key="32">
    <source>
        <dbReference type="ARBA" id="ARBA00052860"/>
    </source>
</evidence>
<dbReference type="Proteomes" id="UP001075354">
    <property type="component" value="Chromosome 15"/>
</dbReference>
<dbReference type="EC" id="1.1.1.211" evidence="36"/>
<evidence type="ECO:0000256" key="30">
    <source>
        <dbReference type="ARBA" id="ARBA00052711"/>
    </source>
</evidence>
<dbReference type="GO" id="GO:0016507">
    <property type="term" value="C:mitochondrial fatty acid beta-oxidation multienzyme complex"/>
    <property type="evidence" value="ECO:0007669"/>
    <property type="project" value="InterPro"/>
</dbReference>
<keyword evidence="8" id="KW-0597">Phosphoprotein</keyword>
<sequence length="762" mass="82288">MSALLVTRVFRDLSVIGSKFSRPYPSRMISLSSAMHGQFQTKLVNNVCVVTIDTPGEKVNSLSTNTATEFTEVLNKIKSDPNIQAAVLISGKPGNFVAGADIQMLSKFKTKDDVVNVSRQGQSLFQALEECPKPVVSAVAGTCLGGGFELVLASHYRIAMKDKKTAFGLPEVMLGLLPGSGGVIRLMRLTQVPTVLDLALTGKTIRADKAKKLGLVDLLVDPLGESFRNAEYLEEVAVKIAKDIASGKLKVERKSGLMDKVFSGALKIQYVRDFILNKAKAQVMKMTGGNYPAPLKILDLVRVNLEQGEAAALNFESNAFGDLSTTPESKQLINLFFAQTECKKNPFKAPAKKINNVAILGAGLMGAGIAQVTIDKGYNVILKDTNQNGLARGVEQIRGGLEKATKRKKITEYERDRLLSNMDATLSYDSFKNADIVIEAVFEDIKVKHKVISEIEAVCPPHCIIATNTSALPIASIAAGSKRPDKVVGMHYFSPVDKMQLLEIITTKETSEDTAAQAVAVGLKQGKVVITVGDGPGFYTTRILSFMMAEAVRLAQEGVEPAQLNKLTTAFGFPVGAATLMDEVGLDVASHISPFLYSTLGARAGGGNPAVIKDMVEKGFLGRKSGKGIFLYSAGSKQKPVNPEAVAIFKKYSMEPRGCSTAEDHTMRLVSRFVNEAVLCLQEQILRTPTEGDVGAVFGLGFPPFRGGPFRFVDTYGAANLVREMERFQSSYGIEFEPCQLLKDHANNPSKKFYGSATASKL</sequence>
<feature type="site" description="Important for hydroxyacyl-coenzyme A dehydrogenase activity" evidence="41">
    <location>
        <position position="491"/>
    </location>
</feature>
<evidence type="ECO:0000256" key="42">
    <source>
        <dbReference type="RuleBase" id="RU003707"/>
    </source>
</evidence>
<evidence type="ECO:0000256" key="11">
    <source>
        <dbReference type="ARBA" id="ARBA00022832"/>
    </source>
</evidence>
<comment type="pathway">
    <text evidence="3">Lipid metabolism; fatty acid beta-oxidation.</text>
</comment>
<keyword evidence="9" id="KW-0808">Transferase</keyword>
<comment type="catalytic activity">
    <reaction evidence="29">
        <text>(3S)-hydroxyoctanoyl-CoA + NAD(+) = 3-oxooctanoyl-CoA + NADH + H(+)</text>
        <dbReference type="Rhea" id="RHEA:31195"/>
        <dbReference type="ChEBI" id="CHEBI:15378"/>
        <dbReference type="ChEBI" id="CHEBI:57540"/>
        <dbReference type="ChEBI" id="CHEBI:57945"/>
        <dbReference type="ChEBI" id="CHEBI:62617"/>
        <dbReference type="ChEBI" id="CHEBI:62619"/>
    </reaction>
    <physiologicalReaction direction="left-to-right" evidence="29">
        <dbReference type="Rhea" id="RHEA:31196"/>
    </physiologicalReaction>
</comment>
<comment type="catalytic activity">
    <reaction evidence="32">
        <text>1'-[1,2-di-(9Z,12Z-octadecadienoyl)-sn-glycero-3-phospho]-3'-[1-(9Z,12Z-octadecadienoyl)-sn-glycero-3-phospho]-glycerol + (9Z)-octadecenoyl-CoA = 1'-[1,2-di-(9Z,12Z-octadecadienoyl)-sn-glycero-3-phospho]-3'-[1-(9Z,12Z-octadecadienoyl)-2-(9Z-octadecenoyl)-sn-glycero-3-phospho]-glycerol + CoA</text>
        <dbReference type="Rhea" id="RHEA:43676"/>
        <dbReference type="ChEBI" id="CHEBI:57287"/>
        <dbReference type="ChEBI" id="CHEBI:57387"/>
        <dbReference type="ChEBI" id="CHEBI:83580"/>
        <dbReference type="ChEBI" id="CHEBI:83582"/>
    </reaction>
    <physiologicalReaction direction="left-to-right" evidence="32">
        <dbReference type="Rhea" id="RHEA:43677"/>
    </physiologicalReaction>
</comment>
<comment type="caution">
    <text evidence="45">The sequence shown here is derived from an EMBL/GenBank/DDBJ whole genome shotgun (WGS) entry which is preliminary data.</text>
</comment>
<evidence type="ECO:0000256" key="36">
    <source>
        <dbReference type="ARBA" id="ARBA00066806"/>
    </source>
</evidence>
<dbReference type="PANTHER" id="PTHR43612:SF3">
    <property type="entry name" value="TRIFUNCTIONAL ENZYME SUBUNIT ALPHA, MITOCHONDRIAL"/>
    <property type="match status" value="1"/>
</dbReference>
<comment type="catalytic activity">
    <reaction evidence="33">
        <text>(3S)-3-hydroxydodecanoyl-CoA + NAD(+) = 3-oxododecanoyl-CoA + NADH + H(+)</text>
        <dbReference type="Rhea" id="RHEA:31179"/>
        <dbReference type="ChEBI" id="CHEBI:15378"/>
        <dbReference type="ChEBI" id="CHEBI:57540"/>
        <dbReference type="ChEBI" id="CHEBI:57945"/>
        <dbReference type="ChEBI" id="CHEBI:62558"/>
        <dbReference type="ChEBI" id="CHEBI:62615"/>
    </reaction>
    <physiologicalReaction direction="left-to-right" evidence="33">
        <dbReference type="Rhea" id="RHEA:31180"/>
    </physiologicalReaction>
</comment>
<dbReference type="EC" id="4.2.1.17" evidence="6"/>
<comment type="catalytic activity">
    <reaction evidence="21">
        <text>a (3S)-3-hydroxyacyl-CoA = a (2E)-enoyl-CoA + H2O</text>
        <dbReference type="Rhea" id="RHEA:16105"/>
        <dbReference type="ChEBI" id="CHEBI:15377"/>
        <dbReference type="ChEBI" id="CHEBI:57318"/>
        <dbReference type="ChEBI" id="CHEBI:58856"/>
        <dbReference type="EC" id="4.2.1.17"/>
    </reaction>
    <physiologicalReaction direction="right-to-left" evidence="21">
        <dbReference type="Rhea" id="RHEA:16107"/>
    </physiologicalReaction>
</comment>
<evidence type="ECO:0000256" key="26">
    <source>
        <dbReference type="ARBA" id="ARBA00050446"/>
    </source>
</evidence>
<comment type="similarity">
    <text evidence="5">In the N-terminal section; belongs to the enoyl-CoA hydratase/isomerase family.</text>
</comment>
<evidence type="ECO:0000256" key="13">
    <source>
        <dbReference type="ARBA" id="ARBA00022990"/>
    </source>
</evidence>
<dbReference type="AlphaFoldDB" id="A0AAV7X683"/>
<dbReference type="InterPro" id="IPR036291">
    <property type="entry name" value="NAD(P)-bd_dom_sf"/>
</dbReference>
<gene>
    <name evidence="45" type="ORF">ONE63_004276</name>
</gene>
<comment type="subcellular location">
    <subcellularLocation>
        <location evidence="2">Mitochondrion inner membrane</location>
    </subcellularLocation>
</comment>
<dbReference type="Pfam" id="PF00725">
    <property type="entry name" value="3HCDH"/>
    <property type="match status" value="1"/>
</dbReference>
<evidence type="ECO:0000256" key="21">
    <source>
        <dbReference type="ARBA" id="ARBA00035854"/>
    </source>
</evidence>
<organism evidence="45 46">
    <name type="scientific">Megalurothrips usitatus</name>
    <name type="common">bean blossom thrips</name>
    <dbReference type="NCBI Taxonomy" id="439358"/>
    <lineage>
        <taxon>Eukaryota</taxon>
        <taxon>Metazoa</taxon>
        <taxon>Ecdysozoa</taxon>
        <taxon>Arthropoda</taxon>
        <taxon>Hexapoda</taxon>
        <taxon>Insecta</taxon>
        <taxon>Pterygota</taxon>
        <taxon>Neoptera</taxon>
        <taxon>Paraneoptera</taxon>
        <taxon>Thysanoptera</taxon>
        <taxon>Terebrantia</taxon>
        <taxon>Thripoidea</taxon>
        <taxon>Thripidae</taxon>
        <taxon>Megalurothrips</taxon>
    </lineage>
</organism>
<accession>A0AAV7X683</accession>
<keyword evidence="17" id="KW-0496">Mitochondrion</keyword>
<evidence type="ECO:0000256" key="4">
    <source>
        <dbReference type="ARBA" id="ARBA00007005"/>
    </source>
</evidence>
<evidence type="ECO:0000259" key="44">
    <source>
        <dbReference type="Pfam" id="PF02737"/>
    </source>
</evidence>
<evidence type="ECO:0000313" key="46">
    <source>
        <dbReference type="Proteomes" id="UP001075354"/>
    </source>
</evidence>
<dbReference type="Pfam" id="PF02737">
    <property type="entry name" value="3HCDH_N"/>
    <property type="match status" value="1"/>
</dbReference>
<dbReference type="InterPro" id="IPR050136">
    <property type="entry name" value="FA_oxidation_alpha_subunit"/>
</dbReference>
<dbReference type="PANTHER" id="PTHR43612">
    <property type="entry name" value="TRIFUNCTIONAL ENZYME SUBUNIT ALPHA"/>
    <property type="match status" value="1"/>
</dbReference>
<dbReference type="InterPro" id="IPR008927">
    <property type="entry name" value="6-PGluconate_DH-like_C_sf"/>
</dbReference>
<keyword evidence="11" id="KW-0276">Fatty acid metabolism</keyword>
<keyword evidence="19" id="KW-0456">Lyase</keyword>
<keyword evidence="16" id="KW-0443">Lipid metabolism</keyword>
<dbReference type="FunFam" id="3.90.226.10:FF:000011">
    <property type="entry name" value="Fatty acid oxidation complex subunit alpha"/>
    <property type="match status" value="1"/>
</dbReference>
<comment type="catalytic activity">
    <reaction evidence="30">
        <text>(3S)-3-hydroxydodecanoyl-CoA = (2E)-dodecenoyl-CoA + H2O</text>
        <dbReference type="Rhea" id="RHEA:31075"/>
        <dbReference type="ChEBI" id="CHEBI:15377"/>
        <dbReference type="ChEBI" id="CHEBI:57330"/>
        <dbReference type="ChEBI" id="CHEBI:62558"/>
    </reaction>
    <physiologicalReaction direction="right-to-left" evidence="30">
        <dbReference type="Rhea" id="RHEA:31077"/>
    </physiologicalReaction>
</comment>
<evidence type="ECO:0000256" key="39">
    <source>
        <dbReference type="ARBA" id="ARBA00083277"/>
    </source>
</evidence>
<keyword evidence="13" id="KW-0007">Acetylation</keyword>
<evidence type="ECO:0000256" key="7">
    <source>
        <dbReference type="ARBA" id="ARBA00022481"/>
    </source>
</evidence>
<dbReference type="SUPFAM" id="SSF51735">
    <property type="entry name" value="NAD(P)-binding Rossmann-fold domains"/>
    <property type="match status" value="1"/>
</dbReference>
<dbReference type="GO" id="GO:0016509">
    <property type="term" value="F:long-chain (3S)-3-hydroxyacyl-CoA dehydrogenase (NAD+) activity"/>
    <property type="evidence" value="ECO:0007669"/>
    <property type="project" value="UniProtKB-EC"/>
</dbReference>
<dbReference type="SUPFAM" id="SSF48179">
    <property type="entry name" value="6-phosphogluconate dehydrogenase C-terminal domain-like"/>
    <property type="match status" value="2"/>
</dbReference>
<comment type="catalytic activity">
    <reaction evidence="31">
        <text>(3S)-hydroxytetradecanoyl-CoA + NAD(+) = 3-oxotetradecanoyl-CoA + NADH + H(+)</text>
        <dbReference type="Rhea" id="RHEA:31167"/>
        <dbReference type="ChEBI" id="CHEBI:15378"/>
        <dbReference type="ChEBI" id="CHEBI:57540"/>
        <dbReference type="ChEBI" id="CHEBI:57945"/>
        <dbReference type="ChEBI" id="CHEBI:62543"/>
        <dbReference type="ChEBI" id="CHEBI:62614"/>
    </reaction>
    <physiologicalReaction direction="left-to-right" evidence="31">
        <dbReference type="Rhea" id="RHEA:31168"/>
    </physiologicalReaction>
</comment>
<comment type="catalytic activity">
    <reaction evidence="23">
        <text>(3S)-hydroxydecanoyl-CoA + NAD(+) = 3-oxodecanoyl-CoA + NADH + H(+)</text>
        <dbReference type="Rhea" id="RHEA:31187"/>
        <dbReference type="ChEBI" id="CHEBI:15378"/>
        <dbReference type="ChEBI" id="CHEBI:57540"/>
        <dbReference type="ChEBI" id="CHEBI:57945"/>
        <dbReference type="ChEBI" id="CHEBI:62548"/>
        <dbReference type="ChEBI" id="CHEBI:62616"/>
    </reaction>
    <physiologicalReaction direction="left-to-right" evidence="23">
        <dbReference type="Rhea" id="RHEA:31188"/>
    </physiologicalReaction>
</comment>
<dbReference type="GO" id="GO:0070403">
    <property type="term" value="F:NAD+ binding"/>
    <property type="evidence" value="ECO:0007669"/>
    <property type="project" value="InterPro"/>
</dbReference>
<protein>
    <recommendedName>
        <fullName evidence="37">Trifunctional enzyme subunit alpha, mitochondrial</fullName>
        <ecNumber evidence="36">1.1.1.211</ecNumber>
        <ecNumber evidence="6">4.2.1.17</ecNumber>
    </recommendedName>
    <alternativeName>
        <fullName evidence="38">Monolysocardiolipin acyltransferase</fullName>
    </alternativeName>
    <alternativeName>
        <fullName evidence="39">TP-alpha</fullName>
    </alternativeName>
</protein>
<evidence type="ECO:0000256" key="24">
    <source>
        <dbReference type="ARBA" id="ARBA00049556"/>
    </source>
</evidence>
<dbReference type="FunFam" id="1.10.1040.50:FF:000002">
    <property type="entry name" value="Trifunctional enzyme subunit alpha, mitochondrial"/>
    <property type="match status" value="1"/>
</dbReference>
<evidence type="ECO:0000256" key="10">
    <source>
        <dbReference type="ARBA" id="ARBA00022792"/>
    </source>
</evidence>
<dbReference type="InterPro" id="IPR018376">
    <property type="entry name" value="Enoyl-CoA_hyd/isom_CS"/>
</dbReference>
<dbReference type="Pfam" id="PF00378">
    <property type="entry name" value="ECH_1"/>
    <property type="match status" value="1"/>
</dbReference>
<evidence type="ECO:0000256" key="29">
    <source>
        <dbReference type="ARBA" id="ARBA00052224"/>
    </source>
</evidence>
<dbReference type="SUPFAM" id="SSF52096">
    <property type="entry name" value="ClpP/crotonase"/>
    <property type="match status" value="1"/>
</dbReference>
<comment type="catalytic activity">
    <reaction evidence="24">
        <text>a (3S)-3-hydroxyacyl-CoA + NAD(+) = a 3-oxoacyl-CoA + NADH + H(+)</text>
        <dbReference type="Rhea" id="RHEA:22432"/>
        <dbReference type="ChEBI" id="CHEBI:15378"/>
        <dbReference type="ChEBI" id="CHEBI:57318"/>
        <dbReference type="ChEBI" id="CHEBI:57540"/>
        <dbReference type="ChEBI" id="CHEBI:57945"/>
        <dbReference type="ChEBI" id="CHEBI:90726"/>
        <dbReference type="EC" id="1.1.1.35"/>
    </reaction>
</comment>
<evidence type="ECO:0000256" key="33">
    <source>
        <dbReference type="ARBA" id="ARBA00052945"/>
    </source>
</evidence>
<comment type="catalytic activity">
    <reaction evidence="26">
        <text>a long-chain (3S)-3-hydroxy fatty acyl-CoA + NAD(+) = a long-chain 3-oxo-fatty acyl-CoA + NADH + H(+)</text>
        <dbReference type="Rhea" id="RHEA:52656"/>
        <dbReference type="ChEBI" id="CHEBI:15378"/>
        <dbReference type="ChEBI" id="CHEBI:57540"/>
        <dbReference type="ChEBI" id="CHEBI:57945"/>
        <dbReference type="ChEBI" id="CHEBI:136757"/>
        <dbReference type="ChEBI" id="CHEBI:136758"/>
        <dbReference type="EC" id="1.1.1.211"/>
    </reaction>
    <physiologicalReaction direction="left-to-right" evidence="26">
        <dbReference type="Rhea" id="RHEA:52657"/>
    </physiologicalReaction>
</comment>
<dbReference type="FunFam" id="3.40.50.720:FF:000009">
    <property type="entry name" value="Fatty oxidation complex, alpha subunit"/>
    <property type="match status" value="1"/>
</dbReference>
<comment type="catalytic activity">
    <reaction evidence="28">
        <text>(3S)-hydroxyoctanoyl-CoA = (2E)-octenoyl-CoA + H2O</text>
        <dbReference type="Rhea" id="RHEA:31199"/>
        <dbReference type="ChEBI" id="CHEBI:15377"/>
        <dbReference type="ChEBI" id="CHEBI:62242"/>
        <dbReference type="ChEBI" id="CHEBI:62617"/>
    </reaction>
    <physiologicalReaction direction="right-to-left" evidence="28">
        <dbReference type="Rhea" id="RHEA:31201"/>
    </physiologicalReaction>
</comment>
<dbReference type="GO" id="GO:0016740">
    <property type="term" value="F:transferase activity"/>
    <property type="evidence" value="ECO:0007669"/>
    <property type="project" value="UniProtKB-KW"/>
</dbReference>
<reference evidence="45" key="1">
    <citation type="submission" date="2022-12" db="EMBL/GenBank/DDBJ databases">
        <title>Chromosome-level genome assembly of the bean flower thrips Megalurothrips usitatus.</title>
        <authorList>
            <person name="Ma L."/>
            <person name="Liu Q."/>
            <person name="Li H."/>
            <person name="Cai W."/>
        </authorList>
    </citation>
    <scope>NUCLEOTIDE SEQUENCE</scope>
    <source>
        <strain evidence="45">Cailab_2022a</strain>
    </source>
</reference>
<dbReference type="InterPro" id="IPR006176">
    <property type="entry name" value="3-OHacyl-CoA_DH_NAD-bd"/>
</dbReference>
<dbReference type="InterPro" id="IPR012803">
    <property type="entry name" value="Fa_ox_alpha_mit"/>
</dbReference>
<evidence type="ECO:0000256" key="6">
    <source>
        <dbReference type="ARBA" id="ARBA00012076"/>
    </source>
</evidence>
<evidence type="ECO:0000256" key="38">
    <source>
        <dbReference type="ARBA" id="ARBA00077617"/>
    </source>
</evidence>
<evidence type="ECO:0000256" key="14">
    <source>
        <dbReference type="ARBA" id="ARBA00023002"/>
    </source>
</evidence>
<evidence type="ECO:0000256" key="3">
    <source>
        <dbReference type="ARBA" id="ARBA00005005"/>
    </source>
</evidence>
<evidence type="ECO:0000256" key="8">
    <source>
        <dbReference type="ARBA" id="ARBA00022553"/>
    </source>
</evidence>
<feature type="site" description="Important for long-chain enoyl-CoA hydratase activity" evidence="41">
    <location>
        <position position="149"/>
    </location>
</feature>
<dbReference type="GO" id="GO:0006635">
    <property type="term" value="P:fatty acid beta-oxidation"/>
    <property type="evidence" value="ECO:0007669"/>
    <property type="project" value="InterPro"/>
</dbReference>
<dbReference type="Gene3D" id="1.10.1040.50">
    <property type="match status" value="1"/>
</dbReference>
<evidence type="ECO:0000256" key="22">
    <source>
        <dbReference type="ARBA" id="ARBA00047613"/>
    </source>
</evidence>
<feature type="site" description="Important for long-chain enoyl-CoA hydratase activity" evidence="41">
    <location>
        <position position="171"/>
    </location>
</feature>
<evidence type="ECO:0000256" key="31">
    <source>
        <dbReference type="ARBA" id="ARBA00052834"/>
    </source>
</evidence>
<dbReference type="InterPro" id="IPR029045">
    <property type="entry name" value="ClpP/crotonase-like_dom_sf"/>
</dbReference>
<dbReference type="InterPro" id="IPR006108">
    <property type="entry name" value="3HC_DH_C"/>
</dbReference>
<comment type="similarity">
    <text evidence="42">Belongs to the enoyl-CoA hydratase/isomerase family.</text>
</comment>
<keyword evidence="20" id="KW-0511">Multifunctional enzyme</keyword>
<evidence type="ECO:0000256" key="16">
    <source>
        <dbReference type="ARBA" id="ARBA00023098"/>
    </source>
</evidence>
<evidence type="ECO:0000256" key="25">
    <source>
        <dbReference type="ARBA" id="ARBA00050222"/>
    </source>
</evidence>
<evidence type="ECO:0000256" key="2">
    <source>
        <dbReference type="ARBA" id="ARBA00004273"/>
    </source>
</evidence>
<comment type="catalytic activity">
    <reaction evidence="25">
        <text>1'-[1,2-di-(9Z,12Z-octadecadienoyl)-sn-glycero-3-phospho]-3'-[1-(9Z,12Z-octadecadienoyl)-sn-glycero-3-phospho]-glycerol + (9Z,12Z)-octadecadienoyl-CoA = 1',3'-bis-[1,2-di-(9Z,12Z-octadecadienoyl)-sn-glycero-3-phospho]-glycerol + CoA</text>
        <dbReference type="Rhea" id="RHEA:43672"/>
        <dbReference type="ChEBI" id="CHEBI:57287"/>
        <dbReference type="ChEBI" id="CHEBI:57383"/>
        <dbReference type="ChEBI" id="CHEBI:83580"/>
        <dbReference type="ChEBI" id="CHEBI:83581"/>
    </reaction>
    <physiologicalReaction direction="left-to-right" evidence="25">
        <dbReference type="Rhea" id="RHEA:43673"/>
    </physiologicalReaction>
</comment>
<keyword evidence="18" id="KW-0472">Membrane</keyword>
<evidence type="ECO:0000256" key="9">
    <source>
        <dbReference type="ARBA" id="ARBA00022679"/>
    </source>
</evidence>
<evidence type="ECO:0000256" key="19">
    <source>
        <dbReference type="ARBA" id="ARBA00023239"/>
    </source>
</evidence>
<comment type="similarity">
    <text evidence="4">In the central section; belongs to the 3-hydroxyacyl-CoA dehydrogenase family.</text>
</comment>
<feature type="domain" description="3-hydroxyacyl-CoA dehydrogenase NAD binding" evidence="44">
    <location>
        <begin position="356"/>
        <end position="534"/>
    </location>
</feature>
<evidence type="ECO:0000256" key="5">
    <source>
        <dbReference type="ARBA" id="ARBA00008750"/>
    </source>
</evidence>
<keyword evidence="12" id="KW-0809">Transit peptide</keyword>
<evidence type="ECO:0000256" key="18">
    <source>
        <dbReference type="ARBA" id="ARBA00023136"/>
    </source>
</evidence>
<evidence type="ECO:0000259" key="43">
    <source>
        <dbReference type="Pfam" id="PF00725"/>
    </source>
</evidence>
<evidence type="ECO:0000256" key="34">
    <source>
        <dbReference type="ARBA" id="ARBA00052989"/>
    </source>
</evidence>
<keyword evidence="15" id="KW-0520">NAD</keyword>
<keyword evidence="10" id="KW-0999">Mitochondrion inner membrane</keyword>
<dbReference type="PROSITE" id="PS00166">
    <property type="entry name" value="ENOYL_COA_HYDRATASE"/>
    <property type="match status" value="1"/>
</dbReference>
<evidence type="ECO:0000256" key="12">
    <source>
        <dbReference type="ARBA" id="ARBA00022946"/>
    </source>
</evidence>
<feature type="active site" description="For hydroxyacyl-coenzyme A dehydrogenase activity" evidence="40">
    <location>
        <position position="503"/>
    </location>
</feature>
<evidence type="ECO:0000256" key="40">
    <source>
        <dbReference type="PIRSR" id="PIRSR612803-1"/>
    </source>
</evidence>
<name>A0AAV7X683_9NEOP</name>
<dbReference type="EMBL" id="JAPTSV010000015">
    <property type="protein sequence ID" value="KAJ1520047.1"/>
    <property type="molecule type" value="Genomic_DNA"/>
</dbReference>
<evidence type="ECO:0000256" key="20">
    <source>
        <dbReference type="ARBA" id="ARBA00023268"/>
    </source>
</evidence>
<dbReference type="GO" id="GO:0005743">
    <property type="term" value="C:mitochondrial inner membrane"/>
    <property type="evidence" value="ECO:0007669"/>
    <property type="project" value="UniProtKB-SubCell"/>
</dbReference>
<evidence type="ECO:0000256" key="1">
    <source>
        <dbReference type="ARBA" id="ARBA00000469"/>
    </source>
</evidence>
<comment type="subunit">
    <text evidence="35">Heterotetramer of 2 alpha/HADHA and 2 beta/HADHB subunits; forms the mitochondrial trifunctional enzyme. Also purified as higher order heterooligomers including a 4 alpha/HADHA and 4 beta/HADHB heterooligomer which physiological significance remains unclear. The mitochondrial trifunctional enzyme interacts with MTLN.</text>
</comment>
<dbReference type="GO" id="GO:0004300">
    <property type="term" value="F:enoyl-CoA hydratase activity"/>
    <property type="evidence" value="ECO:0007669"/>
    <property type="project" value="UniProtKB-EC"/>
</dbReference>
<evidence type="ECO:0000256" key="23">
    <source>
        <dbReference type="ARBA" id="ARBA00048361"/>
    </source>
</evidence>
<evidence type="ECO:0000256" key="35">
    <source>
        <dbReference type="ARBA" id="ARBA00062153"/>
    </source>
</evidence>
<proteinExistence type="inferred from homology"/>
<feature type="domain" description="3-hydroxyacyl-CoA dehydrogenase C-terminal" evidence="43">
    <location>
        <begin position="537"/>
        <end position="631"/>
    </location>
</feature>
<evidence type="ECO:0000256" key="17">
    <source>
        <dbReference type="ARBA" id="ARBA00023128"/>
    </source>
</evidence>
<dbReference type="Gene3D" id="3.40.50.720">
    <property type="entry name" value="NAD(P)-binding Rossmann-like Domain"/>
    <property type="match status" value="1"/>
</dbReference>